<sequence length="1105" mass="126665">MKIITIFISALLYCCLLGAQKGQSLFKDITPSPNSCALAQYVDYPVSLYTGTPSINIPIHTIETGPYSFPINLSYHASGIRVAQEATWVGLGWCLNAGGVITRTIRGKDDLGTGYYYNETDIPDVVDGSVDSEYIRMSHEYGTPFPFLFPRLSRDAEPDVFYYNFGGYTGRFYCKLGGHKLQQENPGSGFIYSNPEDNLKIEEIELQGTTTFIGFRVTVPDGTSYCFVQPEIKYSRSYTESNASMSSIEGNFEQGDIDPSNPADNHVTAWYLKDIYYPNGDRITFEYDEELNAYVSPVRVSQHIYTILAQDGKKFPYDTFTPKATYSADLTVEYPRLRRISWKNGHIDFVASQDKREDVRSLYYYKHNADWGNHFPARALQEIKICGSDKEPQPLSKYYFHTSYFTSSDSCKNYLSLRLRLDSITVTGTEARSVMYRMEYDTTHLLPRKNSFSCDHWGYYNGIKNNCLYPSMITDQDYEGFAHNIIIPKGTHLPGANRGTLPDYVTSCMLTAFETPEGGRTEFTYEPKAIDGEKVKIPLSDEGTWKETLRFVKPASEHLKTSRFYMPFDGYVDYDFMYGGNEFHAEEEKGTVIFGFRDRRHTAKDINWDDRSIRGRKVYLTEGFYTFDMQSNTTVVEETATLKLYKVPYYKGLPLAGGVRIAQIKSPSTLRKYQYMNDNWKSSGIQIRNPLYAVREVSLCYDVSPADPGNYYVAGRTVVLNRSSGSVNPMESPTAGVAVGYSQVSVLTDTLREDFYYYNRKEKDGAVPGFPGEFIFQNGKLRRHCIYENERMTKATYYTYQEREIMRLKALREDPGNFFVISKYHIPITFCAVSHQYDSIIDIHGTTPVVRNLMNSYLYNTTNFQPRTITKKVTDRNLNETHEIFYSVDFKDRSPYKEMCEKNLVCTPVEENFRKGAQNRLVRKTLHTYKKNNKNSQFVPEADYIYYQPFGKEEPSSLYGDMSLFGKAETTYADYDPQSNCTSIQSRMGQTAVYVWGYKSQYPIAQIFNATIEEVKAQGIDVDVIGRSDEPTQAQWQALHALRTKLPRAEVIIMTYRPSVGITSKTDGRGITTYYEYDDMGRLNCIRDNDHNIIQTNHLKMATEK</sequence>
<accession>A0A413VCU4</accession>
<keyword evidence="1" id="KW-0732">Signal</keyword>
<dbReference type="InterPro" id="IPR006530">
    <property type="entry name" value="YD"/>
</dbReference>
<organism evidence="2 3">
    <name type="scientific">Bacteroides nordii</name>
    <dbReference type="NCBI Taxonomy" id="291645"/>
    <lineage>
        <taxon>Bacteria</taxon>
        <taxon>Pseudomonadati</taxon>
        <taxon>Bacteroidota</taxon>
        <taxon>Bacteroidia</taxon>
        <taxon>Bacteroidales</taxon>
        <taxon>Bacteroidaceae</taxon>
        <taxon>Bacteroides</taxon>
    </lineage>
</organism>
<dbReference type="AlphaFoldDB" id="A0A413VCU4"/>
<feature type="signal peptide" evidence="1">
    <location>
        <begin position="1"/>
        <end position="19"/>
    </location>
</feature>
<feature type="chain" id="PRO_5019018143" description="RHS repeat protein" evidence="1">
    <location>
        <begin position="20"/>
        <end position="1105"/>
    </location>
</feature>
<dbReference type="Proteomes" id="UP000284379">
    <property type="component" value="Unassembled WGS sequence"/>
</dbReference>
<name>A0A413VCU4_9BACE</name>
<dbReference type="EMBL" id="QSGO01000022">
    <property type="protein sequence ID" value="RHB31416.1"/>
    <property type="molecule type" value="Genomic_DNA"/>
</dbReference>
<dbReference type="NCBIfam" id="TIGR01643">
    <property type="entry name" value="YD_repeat_2x"/>
    <property type="match status" value="1"/>
</dbReference>
<evidence type="ECO:0000313" key="3">
    <source>
        <dbReference type="Proteomes" id="UP000284379"/>
    </source>
</evidence>
<dbReference type="RefSeq" id="WP_122202145.1">
    <property type="nucleotide sequence ID" value="NZ_CABJFV010000022.1"/>
</dbReference>
<comment type="caution">
    <text evidence="2">The sequence shown here is derived from an EMBL/GenBank/DDBJ whole genome shotgun (WGS) entry which is preliminary data.</text>
</comment>
<proteinExistence type="predicted"/>
<evidence type="ECO:0008006" key="4">
    <source>
        <dbReference type="Google" id="ProtNLM"/>
    </source>
</evidence>
<reference evidence="2 3" key="1">
    <citation type="submission" date="2018-08" db="EMBL/GenBank/DDBJ databases">
        <title>A genome reference for cultivated species of the human gut microbiota.</title>
        <authorList>
            <person name="Zou Y."/>
            <person name="Xue W."/>
            <person name="Luo G."/>
        </authorList>
    </citation>
    <scope>NUCLEOTIDE SEQUENCE [LARGE SCALE GENOMIC DNA]</scope>
    <source>
        <strain evidence="2 3">AM40-30BH</strain>
    </source>
</reference>
<protein>
    <recommendedName>
        <fullName evidence="4">RHS repeat protein</fullName>
    </recommendedName>
</protein>
<evidence type="ECO:0000256" key="1">
    <source>
        <dbReference type="SAM" id="SignalP"/>
    </source>
</evidence>
<gene>
    <name evidence="2" type="ORF">DW888_17940</name>
</gene>
<evidence type="ECO:0000313" key="2">
    <source>
        <dbReference type="EMBL" id="RHB31416.1"/>
    </source>
</evidence>